<evidence type="ECO:0000259" key="2">
    <source>
        <dbReference type="PROSITE" id="PS50164"/>
    </source>
</evidence>
<organism evidence="3 4">
    <name type="scientific">Sphingopyxis macrogoltabida</name>
    <name type="common">Sphingomonas macrogoltabidus</name>
    <dbReference type="NCBI Taxonomy" id="33050"/>
    <lineage>
        <taxon>Bacteria</taxon>
        <taxon>Pseudomonadati</taxon>
        <taxon>Pseudomonadota</taxon>
        <taxon>Alphaproteobacteria</taxon>
        <taxon>Sphingomonadales</taxon>
        <taxon>Sphingomonadaceae</taxon>
        <taxon>Sphingopyxis</taxon>
    </lineage>
</organism>
<dbReference type="InterPro" id="IPR050190">
    <property type="entry name" value="UPF0213_domain"/>
</dbReference>
<dbReference type="PROSITE" id="PS50164">
    <property type="entry name" value="GIY_YIG"/>
    <property type="match status" value="1"/>
</dbReference>
<dbReference type="AlphaFoldDB" id="A0A0N9UVC7"/>
<keyword evidence="3" id="KW-0378">Hydrolase</keyword>
<dbReference type="InterPro" id="IPR035901">
    <property type="entry name" value="GIY-YIG_endonuc_sf"/>
</dbReference>
<dbReference type="GO" id="GO:0004519">
    <property type="term" value="F:endonuclease activity"/>
    <property type="evidence" value="ECO:0007669"/>
    <property type="project" value="UniProtKB-KW"/>
</dbReference>
<dbReference type="CDD" id="cd10448">
    <property type="entry name" value="GIY-YIG_unchar_3"/>
    <property type="match status" value="1"/>
</dbReference>
<accession>A0A0N9UVC7</accession>
<dbReference type="Pfam" id="PF01541">
    <property type="entry name" value="GIY-YIG"/>
    <property type="match status" value="1"/>
</dbReference>
<dbReference type="KEGG" id="smag:AN936_03495"/>
<comment type="similarity">
    <text evidence="1">Belongs to the UPF0213 family.</text>
</comment>
<keyword evidence="3" id="KW-0540">Nuclease</keyword>
<dbReference type="PATRIC" id="fig|33050.5.peg.726"/>
<keyword evidence="3" id="KW-0255">Endonuclease</keyword>
<dbReference type="Proteomes" id="UP000058074">
    <property type="component" value="Chromosome"/>
</dbReference>
<feature type="domain" description="GIY-YIG" evidence="2">
    <location>
        <begin position="5"/>
        <end position="81"/>
    </location>
</feature>
<dbReference type="OrthoDB" id="287318at2"/>
<dbReference type="SUPFAM" id="SSF82771">
    <property type="entry name" value="GIY-YIG endonuclease"/>
    <property type="match status" value="1"/>
</dbReference>
<dbReference type="Gene3D" id="3.40.1440.10">
    <property type="entry name" value="GIY-YIG endonuclease"/>
    <property type="match status" value="1"/>
</dbReference>
<evidence type="ECO:0000256" key="1">
    <source>
        <dbReference type="ARBA" id="ARBA00007435"/>
    </source>
</evidence>
<protein>
    <submittedName>
        <fullName evidence="3">Endonuclease</fullName>
    </submittedName>
</protein>
<evidence type="ECO:0000313" key="4">
    <source>
        <dbReference type="Proteomes" id="UP000058074"/>
    </source>
</evidence>
<dbReference type="InterPro" id="IPR000305">
    <property type="entry name" value="GIY-YIG_endonuc"/>
</dbReference>
<dbReference type="RefSeq" id="WP_054586917.1">
    <property type="nucleotide sequence ID" value="NZ_CP012700.1"/>
</dbReference>
<reference evidence="3 4" key="1">
    <citation type="journal article" date="2015" name="Genome Announc.">
        <title>Complete Genome Sequence of Polypropylene Glycol- and Polyethylene Glycol-Degrading Sphingopyxis macrogoltabida Strain EY-1.</title>
        <authorList>
            <person name="Ohtsubo Y."/>
            <person name="Nagata Y."/>
            <person name="Numata M."/>
            <person name="Tsuchikane K."/>
            <person name="Hosoyama A."/>
            <person name="Yamazoe A."/>
            <person name="Tsuda M."/>
            <person name="Fujita N."/>
            <person name="Kawai F."/>
        </authorList>
    </citation>
    <scope>NUCLEOTIDE SEQUENCE [LARGE SCALE GENOMIC DNA]</scope>
    <source>
        <strain evidence="3 4">EY-1</strain>
    </source>
</reference>
<dbReference type="EMBL" id="CP012700">
    <property type="protein sequence ID" value="ALH79463.1"/>
    <property type="molecule type" value="Genomic_DNA"/>
</dbReference>
<sequence>MRDTFQPCTYILATHRSGTLYIGVTSNLVQRMWQHRNVATKGFADQYRVYRLVHFELFGTMALAIAREKQLKNWHRPWKINLIEADNPEWRDLAFEVGAGPIRRAMDAETSSA</sequence>
<dbReference type="PANTHER" id="PTHR34477:SF5">
    <property type="entry name" value="BSL5627 PROTEIN"/>
    <property type="match status" value="1"/>
</dbReference>
<gene>
    <name evidence="3" type="ORF">AN936_03495</name>
</gene>
<dbReference type="PANTHER" id="PTHR34477">
    <property type="entry name" value="UPF0213 PROTEIN YHBQ"/>
    <property type="match status" value="1"/>
</dbReference>
<proteinExistence type="inferred from homology"/>
<name>A0A0N9UVC7_SPHMC</name>
<evidence type="ECO:0000313" key="3">
    <source>
        <dbReference type="EMBL" id="ALH79463.1"/>
    </source>
</evidence>